<dbReference type="EMBL" id="JNBS01000581">
    <property type="protein sequence ID" value="OQS04637.1"/>
    <property type="molecule type" value="Genomic_DNA"/>
</dbReference>
<reference evidence="2 3" key="1">
    <citation type="journal article" date="2014" name="Genome Biol. Evol.">
        <title>The secreted proteins of Achlya hypogyna and Thraustotheca clavata identify the ancestral oomycete secretome and reveal gene acquisitions by horizontal gene transfer.</title>
        <authorList>
            <person name="Misner I."/>
            <person name="Blouin N."/>
            <person name="Leonard G."/>
            <person name="Richards T.A."/>
            <person name="Lane C.E."/>
        </authorList>
    </citation>
    <scope>NUCLEOTIDE SEQUENCE [LARGE SCALE GENOMIC DNA]</scope>
    <source>
        <strain evidence="2 3">ATCC 34112</strain>
    </source>
</reference>
<evidence type="ECO:0000313" key="2">
    <source>
        <dbReference type="EMBL" id="OQS04637.1"/>
    </source>
</evidence>
<evidence type="ECO:0000256" key="1">
    <source>
        <dbReference type="SAM" id="MobiDB-lite"/>
    </source>
</evidence>
<evidence type="ECO:0000313" key="3">
    <source>
        <dbReference type="Proteomes" id="UP000243217"/>
    </source>
</evidence>
<proteinExistence type="predicted"/>
<protein>
    <submittedName>
        <fullName evidence="2">Uncharacterized protein</fullName>
    </submittedName>
</protein>
<name>A0A1W0A2Z5_9STRA</name>
<accession>A0A1W0A2Z5</accession>
<dbReference type="Proteomes" id="UP000243217">
    <property type="component" value="Unassembled WGS sequence"/>
</dbReference>
<feature type="compositionally biased region" description="Low complexity" evidence="1">
    <location>
        <begin position="168"/>
        <end position="187"/>
    </location>
</feature>
<organism evidence="2 3">
    <name type="scientific">Thraustotheca clavata</name>
    <dbReference type="NCBI Taxonomy" id="74557"/>
    <lineage>
        <taxon>Eukaryota</taxon>
        <taxon>Sar</taxon>
        <taxon>Stramenopiles</taxon>
        <taxon>Oomycota</taxon>
        <taxon>Saprolegniomycetes</taxon>
        <taxon>Saprolegniales</taxon>
        <taxon>Achlyaceae</taxon>
        <taxon>Thraustotheca</taxon>
    </lineage>
</organism>
<dbReference type="AlphaFoldDB" id="A0A1W0A2Z5"/>
<comment type="caution">
    <text evidence="2">The sequence shown here is derived from an EMBL/GenBank/DDBJ whole genome shotgun (WGS) entry which is preliminary data.</text>
</comment>
<feature type="compositionally biased region" description="Polar residues" evidence="1">
    <location>
        <begin position="188"/>
        <end position="204"/>
    </location>
</feature>
<feature type="region of interest" description="Disordered" evidence="1">
    <location>
        <begin position="166"/>
        <end position="204"/>
    </location>
</feature>
<gene>
    <name evidence="2" type="ORF">THRCLA_12211</name>
</gene>
<sequence length="204" mass="21919">MKMPRGDSSDIVRAFHGRMLLLSEDMVMHNNNLRFKDFNNRNTRFLKEPLADSSFPSIACASRRRALVSLAASDSSCTVGIYEPGNSSSSKATAALCNYHCNAINMPEDAQKCKDIGCKLVSTIPNGGTDCWMICIQTYTDAQCPSNNQKRVDQTLTCDEEVLKPAPTTAGTNSSTKSTSSPSITTSAPKANSSSVSTSIITAC</sequence>
<dbReference type="OrthoDB" id="67124at2759"/>
<keyword evidence="3" id="KW-1185">Reference proteome</keyword>